<evidence type="ECO:0000256" key="5">
    <source>
        <dbReference type="ARBA" id="ARBA00022692"/>
    </source>
</evidence>
<keyword evidence="6" id="KW-1133">Transmembrane helix</keyword>
<dbReference type="EMBL" id="QKYU01000025">
    <property type="protein sequence ID" value="PZW40077.1"/>
    <property type="molecule type" value="Genomic_DNA"/>
</dbReference>
<protein>
    <recommendedName>
        <fullName evidence="2">Parvulin-like PPIase</fullName>
    </recommendedName>
    <alternativeName>
        <fullName evidence="9">Peptidyl-prolyl cis-trans isomerase plp</fullName>
    </alternativeName>
    <alternativeName>
        <fullName evidence="12">Periplasmic chaperone PpiD</fullName>
    </alternativeName>
    <alternativeName>
        <fullName evidence="13">Periplasmic folding chaperone</fullName>
    </alternativeName>
    <alternativeName>
        <fullName evidence="10">Rotamase plp</fullName>
    </alternativeName>
</protein>
<comment type="subcellular location">
    <subcellularLocation>
        <location evidence="1">Cell inner membrane</location>
        <topology evidence="1">Single-pass type II membrane protein</topology>
        <orientation evidence="1">Periplasmic side</orientation>
    </subcellularLocation>
</comment>
<evidence type="ECO:0000256" key="2">
    <source>
        <dbReference type="ARBA" id="ARBA00018370"/>
    </source>
</evidence>
<keyword evidence="16" id="KW-1185">Reference proteome</keyword>
<keyword evidence="8" id="KW-0143">Chaperone</keyword>
<evidence type="ECO:0000256" key="6">
    <source>
        <dbReference type="ARBA" id="ARBA00022989"/>
    </source>
</evidence>
<dbReference type="SUPFAM" id="SSF109998">
    <property type="entry name" value="Triger factor/SurA peptide-binding domain-like"/>
    <property type="match status" value="1"/>
</dbReference>
<keyword evidence="15" id="KW-0413">Isomerase</keyword>
<evidence type="ECO:0000313" key="16">
    <source>
        <dbReference type="Proteomes" id="UP000249688"/>
    </source>
</evidence>
<dbReference type="InterPro" id="IPR046357">
    <property type="entry name" value="PPIase_dom_sf"/>
</dbReference>
<keyword evidence="5" id="KW-0812">Transmembrane</keyword>
<accession>A0A2W7IL20</accession>
<keyword evidence="4" id="KW-0997">Cell inner membrane</keyword>
<dbReference type="InterPro" id="IPR027304">
    <property type="entry name" value="Trigger_fact/SurA_dom_sf"/>
</dbReference>
<dbReference type="InterPro" id="IPR052029">
    <property type="entry name" value="PpiD_chaperone"/>
</dbReference>
<dbReference type="Gene3D" id="1.10.4030.10">
    <property type="entry name" value="Porin chaperone SurA, peptide-binding domain"/>
    <property type="match status" value="1"/>
</dbReference>
<dbReference type="Pfam" id="PF13624">
    <property type="entry name" value="SurA_N_3"/>
    <property type="match status" value="1"/>
</dbReference>
<evidence type="ECO:0000313" key="15">
    <source>
        <dbReference type="EMBL" id="PZW40077.1"/>
    </source>
</evidence>
<evidence type="ECO:0000256" key="13">
    <source>
        <dbReference type="ARBA" id="ARBA00042775"/>
    </source>
</evidence>
<name>A0A2W7IL20_9PROT</name>
<reference evidence="15 16" key="1">
    <citation type="submission" date="2018-06" db="EMBL/GenBank/DDBJ databases">
        <title>Genomic Encyclopedia of Archaeal and Bacterial Type Strains, Phase II (KMG-II): from individual species to whole genera.</title>
        <authorList>
            <person name="Goeker M."/>
        </authorList>
    </citation>
    <scope>NUCLEOTIDE SEQUENCE [LARGE SCALE GENOMIC DNA]</scope>
    <source>
        <strain evidence="15 16">DSM 24525</strain>
    </source>
</reference>
<keyword evidence="7" id="KW-0472">Membrane</keyword>
<gene>
    <name evidence="15" type="ORF">C8P66_12545</name>
</gene>
<dbReference type="PANTHER" id="PTHR47529">
    <property type="entry name" value="PEPTIDYL-PROLYL CIS-TRANS ISOMERASE D"/>
    <property type="match status" value="1"/>
</dbReference>
<dbReference type="Gene3D" id="3.10.50.40">
    <property type="match status" value="1"/>
</dbReference>
<dbReference type="GO" id="GO:0003755">
    <property type="term" value="F:peptidyl-prolyl cis-trans isomerase activity"/>
    <property type="evidence" value="ECO:0007669"/>
    <property type="project" value="InterPro"/>
</dbReference>
<feature type="domain" description="PpiC" evidence="14">
    <location>
        <begin position="249"/>
        <end position="369"/>
    </location>
</feature>
<dbReference type="AlphaFoldDB" id="A0A2W7IL20"/>
<dbReference type="Proteomes" id="UP000249688">
    <property type="component" value="Unassembled WGS sequence"/>
</dbReference>
<comment type="caution">
    <text evidence="15">The sequence shown here is derived from an EMBL/GenBank/DDBJ whole genome shotgun (WGS) entry which is preliminary data.</text>
</comment>
<organism evidence="15 16">
    <name type="scientific">Humitalea rosea</name>
    <dbReference type="NCBI Taxonomy" id="990373"/>
    <lineage>
        <taxon>Bacteria</taxon>
        <taxon>Pseudomonadati</taxon>
        <taxon>Pseudomonadota</taxon>
        <taxon>Alphaproteobacteria</taxon>
        <taxon>Acetobacterales</taxon>
        <taxon>Roseomonadaceae</taxon>
        <taxon>Humitalea</taxon>
    </lineage>
</organism>
<evidence type="ECO:0000256" key="10">
    <source>
        <dbReference type="ARBA" id="ARBA00031484"/>
    </source>
</evidence>
<dbReference type="RefSeq" id="WP_158537311.1">
    <property type="nucleotide sequence ID" value="NZ_QKYU01000025.1"/>
</dbReference>
<keyword evidence="3" id="KW-1003">Cell membrane</keyword>
<dbReference type="SUPFAM" id="SSF54534">
    <property type="entry name" value="FKBP-like"/>
    <property type="match status" value="1"/>
</dbReference>
<evidence type="ECO:0000256" key="8">
    <source>
        <dbReference type="ARBA" id="ARBA00023186"/>
    </source>
</evidence>
<dbReference type="GO" id="GO:0005886">
    <property type="term" value="C:plasma membrane"/>
    <property type="evidence" value="ECO:0007669"/>
    <property type="project" value="UniProtKB-SubCell"/>
</dbReference>
<dbReference type="Pfam" id="PF13145">
    <property type="entry name" value="Rotamase_2"/>
    <property type="match status" value="1"/>
</dbReference>
<evidence type="ECO:0000256" key="9">
    <source>
        <dbReference type="ARBA" id="ARBA00030642"/>
    </source>
</evidence>
<dbReference type="OrthoDB" id="9768393at2"/>
<evidence type="ECO:0000256" key="3">
    <source>
        <dbReference type="ARBA" id="ARBA00022475"/>
    </source>
</evidence>
<comment type="similarity">
    <text evidence="11">Belongs to the PpiD chaperone family.</text>
</comment>
<dbReference type="InterPro" id="IPR000297">
    <property type="entry name" value="PPIase_PpiC"/>
</dbReference>
<evidence type="ECO:0000256" key="7">
    <source>
        <dbReference type="ARBA" id="ARBA00023136"/>
    </source>
</evidence>
<sequence>MIISMRRLASTWFAKALFLLLVLSFGIWGIEDVVRNFGRDAAIARVDGAPIDLEEAQAAAQRALQRMQTQLAGRMEIDPPMREAITRQSLETLIGDRTRQAEAERLGITVPAQVVRDFIWSVPSFQGTDGRFNRGFLDQFLRQNGMGEPEFLRLVAADLSRIQLIGAVRAGAQAPASMVTALYGFAQEQRSADLVEFATLSAPDPEPPSEATLRRFHENTPERFSAPEYRGATVAVLSPTTLAGEIEIPESAIGESYASHRARYETQERRDLEQALVPGEEAAKAIAEAWRAGAALPDILAQAQAAGGGALALGDVARDGMPTPELADAAFGPPMVGGISDPVRSPYGWHVFHSVAITPATIRPLAEVHDEIKLELAMEKARDLAYERANRIEDSLAGGTTLAEAATRFGLGLAEVHTDAFGRDPEGRPVALPVTAPARPAALRAIFAASQGQGARMEEIDGGGFIGIEVKEITPAALRPYESVAADVLRLWTLDARRRHQDAQAAALMQAVEAGTPIAEAAQAQGLAVQQFGPFGRSPPAPPATGPQPPREILGPLFSLPAGGVTMAATPSGFVVAKLTGIVPADPAAAPDAVTTIRSETEQAIAADLEAQFSAALRARADVRINEALLPALVAR</sequence>
<evidence type="ECO:0000256" key="4">
    <source>
        <dbReference type="ARBA" id="ARBA00022519"/>
    </source>
</evidence>
<evidence type="ECO:0000256" key="11">
    <source>
        <dbReference type="ARBA" id="ARBA00038408"/>
    </source>
</evidence>
<evidence type="ECO:0000259" key="14">
    <source>
        <dbReference type="Pfam" id="PF13145"/>
    </source>
</evidence>
<evidence type="ECO:0000256" key="1">
    <source>
        <dbReference type="ARBA" id="ARBA00004382"/>
    </source>
</evidence>
<dbReference type="PANTHER" id="PTHR47529:SF1">
    <property type="entry name" value="PERIPLASMIC CHAPERONE PPID"/>
    <property type="match status" value="1"/>
</dbReference>
<proteinExistence type="inferred from homology"/>
<evidence type="ECO:0000256" key="12">
    <source>
        <dbReference type="ARBA" id="ARBA00040743"/>
    </source>
</evidence>